<dbReference type="Gramene" id="Jr_Scaffold_97_00010_p2">
    <property type="protein sequence ID" value="cds.Jr_Scaffold_97_00010_p2"/>
    <property type="gene ID" value="Jr_Scaffold_97_00010"/>
</dbReference>
<dbReference type="Gramene" id="Jr06_06420_p2">
    <property type="protein sequence ID" value="cds.Jr06_06420_p2"/>
    <property type="gene ID" value="Jr06_06420"/>
</dbReference>
<proteinExistence type="predicted"/>
<evidence type="ECO:0000313" key="3">
    <source>
        <dbReference type="Proteomes" id="UP000619265"/>
    </source>
</evidence>
<dbReference type="EMBL" id="LIHL02000112">
    <property type="protein sequence ID" value="KAF5442057.1"/>
    <property type="molecule type" value="Genomic_DNA"/>
</dbReference>
<reference evidence="1" key="1">
    <citation type="submission" date="2015-10" db="EMBL/GenBank/DDBJ databases">
        <authorList>
            <person name="Martinez-Garcia P.J."/>
            <person name="Crepeau M.W."/>
            <person name="Puiu D."/>
            <person name="Gonzalez-Ibeas D."/>
            <person name="Whalen J."/>
            <person name="Stevens K."/>
            <person name="Paul R."/>
            <person name="Butterfield T."/>
            <person name="Britton M."/>
            <person name="Reagan R."/>
            <person name="Chakraborty S."/>
            <person name="Walawage S.L."/>
            <person name="Vasquez-Gross H.A."/>
            <person name="Cardeno C."/>
            <person name="Famula R."/>
            <person name="Pratt K."/>
            <person name="Kuruganti S."/>
            <person name="Aradhya M.K."/>
            <person name="Leslie C.A."/>
            <person name="Dandekar A.M."/>
            <person name="Salzberg S.L."/>
            <person name="Wegrzyn J.L."/>
            <person name="Langley C.H."/>
            <person name="Neale D.B."/>
        </authorList>
    </citation>
    <scope>NUCLEOTIDE SEQUENCE</scope>
    <source>
        <tissue evidence="1">Leaves</tissue>
    </source>
</reference>
<name>A0A833WRJ0_JUGRE</name>
<dbReference type="Proteomes" id="UP000619265">
    <property type="component" value="Unassembled WGS sequence"/>
</dbReference>
<accession>A0A833WRJ0</accession>
<protein>
    <submittedName>
        <fullName evidence="1">Uncharacterized protein</fullName>
    </submittedName>
</protein>
<gene>
    <name evidence="2" type="ORF">F2P56_012392</name>
    <name evidence="1" type="ORF">F2P56_037248</name>
</gene>
<evidence type="ECO:0000313" key="2">
    <source>
        <dbReference type="EMBL" id="KAF5468221.1"/>
    </source>
</evidence>
<comment type="caution">
    <text evidence="1">The sequence shown here is derived from an EMBL/GenBank/DDBJ whole genome shotgun (WGS) entry which is preliminary data.</text>
</comment>
<reference evidence="1" key="2">
    <citation type="submission" date="2020-03" db="EMBL/GenBank/DDBJ databases">
        <title>Walnut 2.0.</title>
        <authorList>
            <person name="Marrano A."/>
            <person name="Britton M."/>
            <person name="Zimin A.V."/>
            <person name="Zaini P.A."/>
            <person name="Workman R."/>
            <person name="Puiu D."/>
            <person name="Bianco L."/>
            <person name="Allen B.J."/>
            <person name="Troggio M."/>
            <person name="Leslie C.A."/>
            <person name="Timp W."/>
            <person name="Dendekar A."/>
            <person name="Salzberg S.L."/>
            <person name="Neale D.B."/>
        </authorList>
    </citation>
    <scope>NUCLEOTIDE SEQUENCE</scope>
    <source>
        <tissue evidence="1">Leaves</tissue>
    </source>
</reference>
<sequence>MEDSNVGQIADKAIEVQEATPKSCSIEDNASKSGDVQVRHGIAIEALKEAVIVANPSAGVVLRVVSDVSFELLSDEQNPSSVGQWPGIVWRATRHKIEGWRVQRRSRTDTRKRIRRRWGRY</sequence>
<dbReference type="AlphaFoldDB" id="A0A833WRJ0"/>
<evidence type="ECO:0000313" key="1">
    <source>
        <dbReference type="EMBL" id="KAF5442057.1"/>
    </source>
</evidence>
<organism evidence="1 3">
    <name type="scientific">Juglans regia</name>
    <name type="common">English walnut</name>
    <dbReference type="NCBI Taxonomy" id="51240"/>
    <lineage>
        <taxon>Eukaryota</taxon>
        <taxon>Viridiplantae</taxon>
        <taxon>Streptophyta</taxon>
        <taxon>Embryophyta</taxon>
        <taxon>Tracheophyta</taxon>
        <taxon>Spermatophyta</taxon>
        <taxon>Magnoliopsida</taxon>
        <taxon>eudicotyledons</taxon>
        <taxon>Gunneridae</taxon>
        <taxon>Pentapetalae</taxon>
        <taxon>rosids</taxon>
        <taxon>fabids</taxon>
        <taxon>Fagales</taxon>
        <taxon>Juglandaceae</taxon>
        <taxon>Juglans</taxon>
    </lineage>
</organism>
<dbReference type="EMBL" id="LIHL02000006">
    <property type="protein sequence ID" value="KAF5468221.1"/>
    <property type="molecule type" value="Genomic_DNA"/>
</dbReference>